<evidence type="ECO:0000313" key="5">
    <source>
        <dbReference type="Proteomes" id="UP001315686"/>
    </source>
</evidence>
<gene>
    <name evidence="4" type="ORF">IV417_07285</name>
</gene>
<dbReference type="GO" id="GO:0062193">
    <property type="term" value="F:D-ribose pyranase activity"/>
    <property type="evidence" value="ECO:0007669"/>
    <property type="project" value="UniProtKB-EC"/>
</dbReference>
<dbReference type="PANTHER" id="PTHR31690">
    <property type="entry name" value="FUCOSE MUTAROTASE"/>
    <property type="match status" value="1"/>
</dbReference>
<dbReference type="RefSeq" id="WP_327793358.1">
    <property type="nucleotide sequence ID" value="NZ_JADQAZ010000001.1"/>
</dbReference>
<organism evidence="4 5">
    <name type="scientific">Harenicola maris</name>
    <dbReference type="NCBI Taxonomy" id="2841044"/>
    <lineage>
        <taxon>Bacteria</taxon>
        <taxon>Pseudomonadati</taxon>
        <taxon>Pseudomonadota</taxon>
        <taxon>Alphaproteobacteria</taxon>
        <taxon>Rhodobacterales</taxon>
        <taxon>Paracoccaceae</taxon>
        <taxon>Harenicola</taxon>
    </lineage>
</organism>
<evidence type="ECO:0000256" key="2">
    <source>
        <dbReference type="ARBA" id="ARBA00023235"/>
    </source>
</evidence>
<evidence type="ECO:0000256" key="1">
    <source>
        <dbReference type="ARBA" id="ARBA00000223"/>
    </source>
</evidence>
<dbReference type="InterPro" id="IPR023750">
    <property type="entry name" value="RbsD-like_sf"/>
</dbReference>
<evidence type="ECO:0000313" key="4">
    <source>
        <dbReference type="EMBL" id="MBT0957182.1"/>
    </source>
</evidence>
<dbReference type="GO" id="GO:0036373">
    <property type="term" value="F:L-fucose mutarotase activity"/>
    <property type="evidence" value="ECO:0007669"/>
    <property type="project" value="UniProtKB-EC"/>
</dbReference>
<dbReference type="Pfam" id="PF05025">
    <property type="entry name" value="RbsD_FucU"/>
    <property type="match status" value="1"/>
</dbReference>
<dbReference type="PANTHER" id="PTHR31690:SF4">
    <property type="entry name" value="FUCOSE MUTAROTASE"/>
    <property type="match status" value="1"/>
</dbReference>
<dbReference type="InterPro" id="IPR050443">
    <property type="entry name" value="RbsD/FucU_mutarotase"/>
</dbReference>
<dbReference type="InterPro" id="IPR007721">
    <property type="entry name" value="RbsD_FucU"/>
</dbReference>
<dbReference type="AlphaFoldDB" id="A0AAP2CQ50"/>
<dbReference type="GO" id="GO:0042806">
    <property type="term" value="F:fucose binding"/>
    <property type="evidence" value="ECO:0007669"/>
    <property type="project" value="TreeGrafter"/>
</dbReference>
<dbReference type="SUPFAM" id="SSF102546">
    <property type="entry name" value="RbsD-like"/>
    <property type="match status" value="1"/>
</dbReference>
<name>A0AAP2CQ50_9RHOB</name>
<proteinExistence type="predicted"/>
<comment type="catalytic activity">
    <reaction evidence="1">
        <text>beta-D-ribopyranose = beta-D-ribofuranose</text>
        <dbReference type="Rhea" id="RHEA:25432"/>
        <dbReference type="ChEBI" id="CHEBI:27476"/>
        <dbReference type="ChEBI" id="CHEBI:47002"/>
        <dbReference type="EC" id="5.4.99.62"/>
    </reaction>
</comment>
<dbReference type="GO" id="GO:0006004">
    <property type="term" value="P:fucose metabolic process"/>
    <property type="evidence" value="ECO:0007669"/>
    <property type="project" value="TreeGrafter"/>
</dbReference>
<keyword evidence="5" id="KW-1185">Reference proteome</keyword>
<comment type="catalytic activity">
    <reaction evidence="3">
        <text>alpha-L-fucose = beta-L-fucose</text>
        <dbReference type="Rhea" id="RHEA:25580"/>
        <dbReference type="ChEBI" id="CHEBI:42548"/>
        <dbReference type="ChEBI" id="CHEBI:42589"/>
        <dbReference type="EC" id="5.1.3.29"/>
    </reaction>
</comment>
<comment type="caution">
    <text evidence="4">The sequence shown here is derived from an EMBL/GenBank/DDBJ whole genome shotgun (WGS) entry which is preliminary data.</text>
</comment>
<dbReference type="Gene3D" id="3.40.1650.10">
    <property type="entry name" value="RbsD-like domain"/>
    <property type="match status" value="1"/>
</dbReference>
<dbReference type="Proteomes" id="UP001315686">
    <property type="component" value="Unassembled WGS sequence"/>
</dbReference>
<keyword evidence="2" id="KW-0413">Isomerase</keyword>
<sequence>MLIGINPLLSPDLLRTLCAMGHGDEIVIADANFPAEACAKHLLRADGIDAPQMLAAILSVMPLDTYDRTPANVMQIVGKPDEVPPVVALFQTTINDVADTPADLGSIERFSFYDRAKSAFAIVQTGERRLYGNIILRKGVLRPNDAAT</sequence>
<protein>
    <submittedName>
        <fullName evidence="4">Ribose ABC transporter</fullName>
    </submittedName>
</protein>
<accession>A0AAP2CQ50</accession>
<evidence type="ECO:0000256" key="3">
    <source>
        <dbReference type="ARBA" id="ARBA00036324"/>
    </source>
</evidence>
<reference evidence="4 5" key="1">
    <citation type="journal article" date="2021" name="Arch. Microbiol.">
        <title>Harenicola maris gen. nov., sp. nov. isolated from the Sea of Japan shallow sediments.</title>
        <authorList>
            <person name="Romanenko L.A."/>
            <person name="Kurilenko V.V."/>
            <person name="Chernysheva N.Y."/>
            <person name="Tekutyeva L.A."/>
            <person name="Velansky P.V."/>
            <person name="Svetashev V.I."/>
            <person name="Isaeva M.P."/>
        </authorList>
    </citation>
    <scope>NUCLEOTIDE SEQUENCE [LARGE SCALE GENOMIC DNA]</scope>
    <source>
        <strain evidence="4 5">KMM 3653</strain>
    </source>
</reference>
<dbReference type="EMBL" id="JADQAZ010000001">
    <property type="protein sequence ID" value="MBT0957182.1"/>
    <property type="molecule type" value="Genomic_DNA"/>
</dbReference>